<comment type="caution">
    <text evidence="4">The sequence shown here is derived from an EMBL/GenBank/DDBJ whole genome shotgun (WGS) entry which is preliminary data.</text>
</comment>
<evidence type="ECO:0000256" key="1">
    <source>
        <dbReference type="ARBA" id="ARBA00023125"/>
    </source>
</evidence>
<sequence length="199" mass="22865">MTEKTDRRKTRTKQLLQKALIELIEEKGIHAITVSDLSERAGINRGTFYLHYRDTADFLEQLKAEMFDGLTRELGKVNPLEVAAYAEKGQAYPVSVRILEFFERHADFFRVILGPNGDITFPLQIREFMKERLFQEVFSRLTYDGPVPRDYLIAAITSANFGILMHWFETGRKLPPAEVAMIITRILGQGPLFLINEKG</sequence>
<dbReference type="PROSITE" id="PS50977">
    <property type="entry name" value="HTH_TETR_2"/>
    <property type="match status" value="1"/>
</dbReference>
<dbReference type="Pfam" id="PF00440">
    <property type="entry name" value="TetR_N"/>
    <property type="match status" value="1"/>
</dbReference>
<proteinExistence type="predicted"/>
<reference evidence="4 5" key="1">
    <citation type="submission" date="2020-08" db="EMBL/GenBank/DDBJ databases">
        <title>Cohnella phylogeny.</title>
        <authorList>
            <person name="Dunlap C."/>
        </authorList>
    </citation>
    <scope>NUCLEOTIDE SEQUENCE [LARGE SCALE GENOMIC DNA]</scope>
    <source>
        <strain evidence="4 5">CBP 2801</strain>
    </source>
</reference>
<dbReference type="InterPro" id="IPR050624">
    <property type="entry name" value="HTH-type_Tx_Regulator"/>
</dbReference>
<dbReference type="Pfam" id="PF14278">
    <property type="entry name" value="TetR_C_8"/>
    <property type="match status" value="1"/>
</dbReference>
<dbReference type="Gene3D" id="1.10.357.10">
    <property type="entry name" value="Tetracycline Repressor, domain 2"/>
    <property type="match status" value="1"/>
</dbReference>
<evidence type="ECO:0000259" key="3">
    <source>
        <dbReference type="PROSITE" id="PS50977"/>
    </source>
</evidence>
<evidence type="ECO:0000313" key="4">
    <source>
        <dbReference type="EMBL" id="MBB6731394.1"/>
    </source>
</evidence>
<gene>
    <name evidence="4" type="ORF">H7C18_10800</name>
</gene>
<dbReference type="GO" id="GO:0003677">
    <property type="term" value="F:DNA binding"/>
    <property type="evidence" value="ECO:0007669"/>
    <property type="project" value="UniProtKB-UniRule"/>
</dbReference>
<dbReference type="InterPro" id="IPR009057">
    <property type="entry name" value="Homeodomain-like_sf"/>
</dbReference>
<dbReference type="PANTHER" id="PTHR43479:SF7">
    <property type="entry name" value="TETR-FAMILY TRANSCRIPTIONAL REGULATOR"/>
    <property type="match status" value="1"/>
</dbReference>
<name>A0A7X0VUV6_9BACL</name>
<feature type="DNA-binding region" description="H-T-H motif" evidence="2">
    <location>
        <begin position="33"/>
        <end position="52"/>
    </location>
</feature>
<dbReference type="AlphaFoldDB" id="A0A7X0VUV6"/>
<dbReference type="InterPro" id="IPR039532">
    <property type="entry name" value="TetR_C_Firmicutes"/>
</dbReference>
<feature type="domain" description="HTH tetR-type" evidence="3">
    <location>
        <begin position="10"/>
        <end position="70"/>
    </location>
</feature>
<dbReference type="Proteomes" id="UP000564644">
    <property type="component" value="Unassembled WGS sequence"/>
</dbReference>
<dbReference type="SUPFAM" id="SSF46689">
    <property type="entry name" value="Homeodomain-like"/>
    <property type="match status" value="1"/>
</dbReference>
<organism evidence="4 5">
    <name type="scientific">Cohnella zeiphila</name>
    <dbReference type="NCBI Taxonomy" id="2761120"/>
    <lineage>
        <taxon>Bacteria</taxon>
        <taxon>Bacillati</taxon>
        <taxon>Bacillota</taxon>
        <taxon>Bacilli</taxon>
        <taxon>Bacillales</taxon>
        <taxon>Paenibacillaceae</taxon>
        <taxon>Cohnella</taxon>
    </lineage>
</organism>
<dbReference type="PANTHER" id="PTHR43479">
    <property type="entry name" value="ACREF/ENVCD OPERON REPRESSOR-RELATED"/>
    <property type="match status" value="1"/>
</dbReference>
<keyword evidence="1 2" id="KW-0238">DNA-binding</keyword>
<evidence type="ECO:0000313" key="5">
    <source>
        <dbReference type="Proteomes" id="UP000564644"/>
    </source>
</evidence>
<dbReference type="InterPro" id="IPR001647">
    <property type="entry name" value="HTH_TetR"/>
</dbReference>
<dbReference type="RefSeq" id="WP_185129070.1">
    <property type="nucleotide sequence ID" value="NZ_JACJVO010000012.1"/>
</dbReference>
<protein>
    <submittedName>
        <fullName evidence="4">TetR/AcrR family transcriptional regulator</fullName>
    </submittedName>
</protein>
<dbReference type="EMBL" id="JACJVO010000012">
    <property type="protein sequence ID" value="MBB6731394.1"/>
    <property type="molecule type" value="Genomic_DNA"/>
</dbReference>
<keyword evidence="5" id="KW-1185">Reference proteome</keyword>
<evidence type="ECO:0000256" key="2">
    <source>
        <dbReference type="PROSITE-ProRule" id="PRU00335"/>
    </source>
</evidence>
<accession>A0A7X0VUV6</accession>